<accession>A0ABS8AQL1</accession>
<dbReference type="PANTHER" id="PTHR43685:SF11">
    <property type="entry name" value="GLYCOSYLTRANSFERASE TAGX-RELATED"/>
    <property type="match status" value="1"/>
</dbReference>
<proteinExistence type="predicted"/>
<dbReference type="PANTHER" id="PTHR43685">
    <property type="entry name" value="GLYCOSYLTRANSFERASE"/>
    <property type="match status" value="1"/>
</dbReference>
<protein>
    <submittedName>
        <fullName evidence="2">Glycosyltransferase</fullName>
        <ecNumber evidence="2">2.4.-.-</ecNumber>
    </submittedName>
</protein>
<reference evidence="2" key="1">
    <citation type="submission" date="2021-10" db="EMBL/GenBank/DDBJ databases">
        <authorList>
            <person name="Dean J.D."/>
            <person name="Kim M.K."/>
            <person name="Newey C.N."/>
            <person name="Stoker T.S."/>
            <person name="Thompson D.W."/>
            <person name="Grose J.H."/>
        </authorList>
    </citation>
    <scope>NUCLEOTIDE SEQUENCE</scope>
    <source>
        <strain evidence="2">BT178</strain>
    </source>
</reference>
<dbReference type="Gene3D" id="3.90.550.10">
    <property type="entry name" value="Spore Coat Polysaccharide Biosynthesis Protein SpsA, Chain A"/>
    <property type="match status" value="1"/>
</dbReference>
<feature type="domain" description="Glycosyltransferase 2-like" evidence="1">
    <location>
        <begin position="9"/>
        <end position="175"/>
    </location>
</feature>
<dbReference type="InterPro" id="IPR050834">
    <property type="entry name" value="Glycosyltransf_2"/>
</dbReference>
<dbReference type="Pfam" id="PF00535">
    <property type="entry name" value="Glycos_transf_2"/>
    <property type="match status" value="1"/>
</dbReference>
<evidence type="ECO:0000313" key="2">
    <source>
        <dbReference type="EMBL" id="MCB2408505.1"/>
    </source>
</evidence>
<keyword evidence="2" id="KW-0328">Glycosyltransferase</keyword>
<dbReference type="SUPFAM" id="SSF53448">
    <property type="entry name" value="Nucleotide-diphospho-sugar transferases"/>
    <property type="match status" value="1"/>
</dbReference>
<dbReference type="InterPro" id="IPR029044">
    <property type="entry name" value="Nucleotide-diphossugar_trans"/>
</dbReference>
<dbReference type="EMBL" id="JAJADR010000002">
    <property type="protein sequence ID" value="MCB2408505.1"/>
    <property type="molecule type" value="Genomic_DNA"/>
</dbReference>
<dbReference type="EC" id="2.4.-.-" evidence="2"/>
<evidence type="ECO:0000313" key="3">
    <source>
        <dbReference type="Proteomes" id="UP001165296"/>
    </source>
</evidence>
<name>A0ABS8AQL1_9BACT</name>
<keyword evidence="3" id="KW-1185">Reference proteome</keyword>
<gene>
    <name evidence="2" type="ORF">LGH74_11000</name>
</gene>
<organism evidence="2 3">
    <name type="scientific">Hymenobacter lucidus</name>
    <dbReference type="NCBI Taxonomy" id="2880930"/>
    <lineage>
        <taxon>Bacteria</taxon>
        <taxon>Pseudomonadati</taxon>
        <taxon>Bacteroidota</taxon>
        <taxon>Cytophagia</taxon>
        <taxon>Cytophagales</taxon>
        <taxon>Hymenobacteraceae</taxon>
        <taxon>Hymenobacter</taxon>
    </lineage>
</organism>
<dbReference type="GO" id="GO:0016757">
    <property type="term" value="F:glycosyltransferase activity"/>
    <property type="evidence" value="ECO:0007669"/>
    <property type="project" value="UniProtKB-KW"/>
</dbReference>
<dbReference type="Proteomes" id="UP001165296">
    <property type="component" value="Unassembled WGS sequence"/>
</dbReference>
<comment type="caution">
    <text evidence="2">The sequence shown here is derived from an EMBL/GenBank/DDBJ whole genome shotgun (WGS) entry which is preliminary data.</text>
</comment>
<evidence type="ECO:0000259" key="1">
    <source>
        <dbReference type="Pfam" id="PF00535"/>
    </source>
</evidence>
<keyword evidence="2" id="KW-0808">Transferase</keyword>
<dbReference type="InterPro" id="IPR001173">
    <property type="entry name" value="Glyco_trans_2-like"/>
</dbReference>
<sequence>MEKMPLVTVGVASYGNEAYLRETLESIRLQTYPNVELIIVDDASPDQSVAVAEAWLAEHPEVNGKLIRHTTNLGVCRVCNDIVTQAQGEFVCIIGSDDVYLPDKLATQVPLLLNAPPEVGVITSAIEFMDAAGNTIPQPNDFAIPHPEDIFLTLLKSCVVAAMSVLMRRSCFDKVGLYDESLPFEDWDMWLRLSREYKFVYSPKVSARYRRHGNAVFDTRKRQMEEGSLMLLNKHRGASPEADVIIKAQTRLRSELLYQIGSPKAAHWLKVRWEDSRDVVSRVLYILAKLGVPGQKVVRMQRLLGR</sequence>